<dbReference type="RefSeq" id="WP_128912119.1">
    <property type="nucleotide sequence ID" value="NZ_RDSM01000001.1"/>
</dbReference>
<dbReference type="AlphaFoldDB" id="A0A4V1L651"/>
<feature type="region of interest" description="Disordered" evidence="1">
    <location>
        <begin position="36"/>
        <end position="57"/>
    </location>
</feature>
<name>A0A4V1L651_9BACT</name>
<reference evidence="3" key="2">
    <citation type="submission" date="2019-02" db="EMBL/GenBank/DDBJ databases">
        <title>Granulicella sibirica sp. nov., a psychrotolerant acidobacterium isolated from an organic soil layer in forested tundra, West Siberia.</title>
        <authorList>
            <person name="Oshkin I.Y."/>
            <person name="Kulichevskaya I.S."/>
            <person name="Rijpstra W.I.C."/>
            <person name="Sinninghe Damste J.S."/>
            <person name="Rakitin A.L."/>
            <person name="Ravin N.V."/>
            <person name="Dedysh S.N."/>
        </authorList>
    </citation>
    <scope>NUCLEOTIDE SEQUENCE [LARGE SCALE GENOMIC DNA]</scope>
    <source>
        <strain evidence="3">AF10</strain>
    </source>
</reference>
<reference evidence="2 3" key="1">
    <citation type="submission" date="2018-11" db="EMBL/GenBank/DDBJ databases">
        <authorList>
            <person name="Mardanov A.V."/>
            <person name="Ravin N.V."/>
            <person name="Dedysh S.N."/>
        </authorList>
    </citation>
    <scope>NUCLEOTIDE SEQUENCE [LARGE SCALE GENOMIC DNA]</scope>
    <source>
        <strain evidence="2 3">AF10</strain>
    </source>
</reference>
<dbReference type="EMBL" id="RDSM01000001">
    <property type="protein sequence ID" value="RXH58044.1"/>
    <property type="molecule type" value="Genomic_DNA"/>
</dbReference>
<dbReference type="Pfam" id="PF13103">
    <property type="entry name" value="TonB_2"/>
    <property type="match status" value="1"/>
</dbReference>
<dbReference type="OrthoDB" id="120429at2"/>
<organism evidence="2 3">
    <name type="scientific">Granulicella sibirica</name>
    <dbReference type="NCBI Taxonomy" id="2479048"/>
    <lineage>
        <taxon>Bacteria</taxon>
        <taxon>Pseudomonadati</taxon>
        <taxon>Acidobacteriota</taxon>
        <taxon>Terriglobia</taxon>
        <taxon>Terriglobales</taxon>
        <taxon>Acidobacteriaceae</taxon>
        <taxon>Granulicella</taxon>
    </lineage>
</organism>
<keyword evidence="3" id="KW-1185">Reference proteome</keyword>
<evidence type="ECO:0000313" key="2">
    <source>
        <dbReference type="EMBL" id="RXH58044.1"/>
    </source>
</evidence>
<sequence>MNFRQPGKSIAMPMFLAAVAGFCGGVRMHGQAVQGDDVSRQAAQDAPWPSSAHGSTAGVEVLSDTQGVDFGPYIRQMLHTINDGWRKRLAQETGLPIDKPRVTVIRFSIRPDGTLASMRLEGTSHEGALDRAAWASMTEVNGFSALPATFTGQAFELRLRFNYLPAPKPNTP</sequence>
<evidence type="ECO:0000256" key="1">
    <source>
        <dbReference type="SAM" id="MobiDB-lite"/>
    </source>
</evidence>
<dbReference type="Gene3D" id="3.30.1150.10">
    <property type="match status" value="1"/>
</dbReference>
<accession>A0A4V1L651</accession>
<gene>
    <name evidence="2" type="ORF">GRAN_1354</name>
</gene>
<comment type="caution">
    <text evidence="2">The sequence shown here is derived from an EMBL/GenBank/DDBJ whole genome shotgun (WGS) entry which is preliminary data.</text>
</comment>
<dbReference type="Proteomes" id="UP000289437">
    <property type="component" value="Unassembled WGS sequence"/>
</dbReference>
<evidence type="ECO:0000313" key="3">
    <source>
        <dbReference type="Proteomes" id="UP000289437"/>
    </source>
</evidence>
<protein>
    <submittedName>
        <fullName evidence="2">Hydroxyproline-rich glycoprotein DZ-HRGP</fullName>
    </submittedName>
</protein>
<dbReference type="SUPFAM" id="SSF74653">
    <property type="entry name" value="TolA/TonB C-terminal domain"/>
    <property type="match status" value="1"/>
</dbReference>
<proteinExistence type="predicted"/>